<evidence type="ECO:0000313" key="2">
    <source>
        <dbReference type="EMBL" id="VYT33872.1"/>
    </source>
</evidence>
<evidence type="ECO:0000256" key="1">
    <source>
        <dbReference type="SAM" id="Phobius"/>
    </source>
</evidence>
<organism evidence="2">
    <name type="scientific">Phocaeicola vulgatus</name>
    <name type="common">Bacteroides vulgatus</name>
    <dbReference type="NCBI Taxonomy" id="821"/>
    <lineage>
        <taxon>Bacteria</taxon>
        <taxon>Pseudomonadati</taxon>
        <taxon>Bacteroidota</taxon>
        <taxon>Bacteroidia</taxon>
        <taxon>Bacteroidales</taxon>
        <taxon>Bacteroidaceae</taxon>
        <taxon>Phocaeicola</taxon>
    </lineage>
</organism>
<name>A0A6N2VYU3_PHOVU</name>
<gene>
    <name evidence="2" type="ORF">BVLFYP11_03049</name>
</gene>
<sequence length="46" mass="5806">MLLRSIFYLYLFAYLTFCYYIAKESKKRRLYEKVNEFSRVYSEIFV</sequence>
<dbReference type="AlphaFoldDB" id="A0A6N2VYU3"/>
<dbReference type="EMBL" id="CACRTA010000033">
    <property type="protein sequence ID" value="VYT33872.1"/>
    <property type="molecule type" value="Genomic_DNA"/>
</dbReference>
<protein>
    <submittedName>
        <fullName evidence="2">Uncharacterized protein</fullName>
    </submittedName>
</protein>
<keyword evidence="1" id="KW-1133">Transmembrane helix</keyword>
<keyword evidence="1" id="KW-0812">Transmembrane</keyword>
<keyword evidence="1" id="KW-0472">Membrane</keyword>
<accession>A0A6N2VYU3</accession>
<reference evidence="2" key="1">
    <citation type="submission" date="2019-11" db="EMBL/GenBank/DDBJ databases">
        <authorList>
            <person name="Feng L."/>
        </authorList>
    </citation>
    <scope>NUCLEOTIDE SEQUENCE</scope>
    <source>
        <strain evidence="2">BvulgatusLFYP11</strain>
    </source>
</reference>
<feature type="transmembrane region" description="Helical" evidence="1">
    <location>
        <begin position="6"/>
        <end position="22"/>
    </location>
</feature>
<proteinExistence type="predicted"/>